<evidence type="ECO:0000313" key="3">
    <source>
        <dbReference type="Proteomes" id="UP001165289"/>
    </source>
</evidence>
<dbReference type="EMBL" id="JAKMXF010000050">
    <property type="protein sequence ID" value="KAI6659770.1"/>
    <property type="molecule type" value="Genomic_DNA"/>
</dbReference>
<gene>
    <name evidence="2" type="ORF">LOD99_10659</name>
</gene>
<evidence type="ECO:0000256" key="1">
    <source>
        <dbReference type="SAM" id="Coils"/>
    </source>
</evidence>
<sequence>MSKLEISRKHKFENKSNKRIDIKLLLEITENDLVDFPIAYLRKLLKSKCEQNQMLDTTALFENLSETRKLAKRERRCQVETELTKFDNFCVQYSMQITEQTKASLQQERDQLTREIVFYKNEITKLISSHNSA</sequence>
<protein>
    <submittedName>
        <fullName evidence="2">Uncharacterized protein</fullName>
    </submittedName>
</protein>
<feature type="coiled-coil region" evidence="1">
    <location>
        <begin position="95"/>
        <end position="122"/>
    </location>
</feature>
<accession>A0AAV7KGE7</accession>
<dbReference type="Proteomes" id="UP001165289">
    <property type="component" value="Unassembled WGS sequence"/>
</dbReference>
<keyword evidence="3" id="KW-1185">Reference proteome</keyword>
<evidence type="ECO:0000313" key="2">
    <source>
        <dbReference type="EMBL" id="KAI6659770.1"/>
    </source>
</evidence>
<dbReference type="AlphaFoldDB" id="A0AAV7KGE7"/>
<reference evidence="2 3" key="1">
    <citation type="journal article" date="2023" name="BMC Biol.">
        <title>The compact genome of the sponge Oopsacas minuta (Hexactinellida) is lacking key metazoan core genes.</title>
        <authorList>
            <person name="Santini S."/>
            <person name="Schenkelaars Q."/>
            <person name="Jourda C."/>
            <person name="Duchesne M."/>
            <person name="Belahbib H."/>
            <person name="Rocher C."/>
            <person name="Selva M."/>
            <person name="Riesgo A."/>
            <person name="Vervoort M."/>
            <person name="Leys S.P."/>
            <person name="Kodjabachian L."/>
            <person name="Le Bivic A."/>
            <person name="Borchiellini C."/>
            <person name="Claverie J.M."/>
            <person name="Renard E."/>
        </authorList>
    </citation>
    <scope>NUCLEOTIDE SEQUENCE [LARGE SCALE GENOMIC DNA]</scope>
    <source>
        <strain evidence="2">SPO-2</strain>
    </source>
</reference>
<organism evidence="2 3">
    <name type="scientific">Oopsacas minuta</name>
    <dbReference type="NCBI Taxonomy" id="111878"/>
    <lineage>
        <taxon>Eukaryota</taxon>
        <taxon>Metazoa</taxon>
        <taxon>Porifera</taxon>
        <taxon>Hexactinellida</taxon>
        <taxon>Hexasterophora</taxon>
        <taxon>Lyssacinosida</taxon>
        <taxon>Leucopsacidae</taxon>
        <taxon>Oopsacas</taxon>
    </lineage>
</organism>
<keyword evidence="1" id="KW-0175">Coiled coil</keyword>
<comment type="caution">
    <text evidence="2">The sequence shown here is derived from an EMBL/GenBank/DDBJ whole genome shotgun (WGS) entry which is preliminary data.</text>
</comment>
<proteinExistence type="predicted"/>
<name>A0AAV7KGE7_9METZ</name>